<dbReference type="AlphaFoldDB" id="A0ABD0XX79"/>
<organism evidence="3 4">
    <name type="scientific">Ranatra chinensis</name>
    <dbReference type="NCBI Taxonomy" id="642074"/>
    <lineage>
        <taxon>Eukaryota</taxon>
        <taxon>Metazoa</taxon>
        <taxon>Ecdysozoa</taxon>
        <taxon>Arthropoda</taxon>
        <taxon>Hexapoda</taxon>
        <taxon>Insecta</taxon>
        <taxon>Pterygota</taxon>
        <taxon>Neoptera</taxon>
        <taxon>Paraneoptera</taxon>
        <taxon>Hemiptera</taxon>
        <taxon>Heteroptera</taxon>
        <taxon>Panheteroptera</taxon>
        <taxon>Nepomorpha</taxon>
        <taxon>Nepidae</taxon>
        <taxon>Ranatrinae</taxon>
        <taxon>Ranatra</taxon>
    </lineage>
</organism>
<evidence type="ECO:0000313" key="3">
    <source>
        <dbReference type="EMBL" id="KAL1115862.1"/>
    </source>
</evidence>
<dbReference type="SUPFAM" id="SSF57625">
    <property type="entry name" value="Invertebrate chitin-binding proteins"/>
    <property type="match status" value="1"/>
</dbReference>
<dbReference type="InterPro" id="IPR036508">
    <property type="entry name" value="Chitin-bd_dom_sf"/>
</dbReference>
<evidence type="ECO:0000313" key="4">
    <source>
        <dbReference type="Proteomes" id="UP001558652"/>
    </source>
</evidence>
<comment type="caution">
    <text evidence="3">The sequence shown here is derived from an EMBL/GenBank/DDBJ whole genome shotgun (WGS) entry which is preliminary data.</text>
</comment>
<dbReference type="Proteomes" id="UP001558652">
    <property type="component" value="Unassembled WGS sequence"/>
</dbReference>
<dbReference type="Pfam" id="PF01607">
    <property type="entry name" value="CBM_14"/>
    <property type="match status" value="1"/>
</dbReference>
<dbReference type="PROSITE" id="PS50940">
    <property type="entry name" value="CHIT_BIND_II"/>
    <property type="match status" value="1"/>
</dbReference>
<reference evidence="3 4" key="1">
    <citation type="submission" date="2024-07" db="EMBL/GenBank/DDBJ databases">
        <title>Chromosome-level genome assembly of the water stick insect Ranatra chinensis (Heteroptera: Nepidae).</title>
        <authorList>
            <person name="Liu X."/>
        </authorList>
    </citation>
    <scope>NUCLEOTIDE SEQUENCE [LARGE SCALE GENOMIC DNA]</scope>
    <source>
        <strain evidence="3">Cailab_2021Rc</strain>
        <tissue evidence="3">Muscle</tissue>
    </source>
</reference>
<dbReference type="Gene3D" id="2.170.140.10">
    <property type="entry name" value="Chitin binding domain"/>
    <property type="match status" value="1"/>
</dbReference>
<proteinExistence type="predicted"/>
<accession>A0ABD0XX79</accession>
<feature type="signal peptide" evidence="1">
    <location>
        <begin position="1"/>
        <end position="20"/>
    </location>
</feature>
<keyword evidence="1" id="KW-0732">Signal</keyword>
<name>A0ABD0XX79_9HEMI</name>
<evidence type="ECO:0000259" key="2">
    <source>
        <dbReference type="PROSITE" id="PS50940"/>
    </source>
</evidence>
<keyword evidence="4" id="KW-1185">Reference proteome</keyword>
<feature type="domain" description="Chitin-binding type-2" evidence="2">
    <location>
        <begin position="90"/>
        <end position="125"/>
    </location>
</feature>
<dbReference type="EMBL" id="JBFDAA010000019">
    <property type="protein sequence ID" value="KAL1115862.1"/>
    <property type="molecule type" value="Genomic_DNA"/>
</dbReference>
<evidence type="ECO:0000256" key="1">
    <source>
        <dbReference type="SAM" id="SignalP"/>
    </source>
</evidence>
<sequence length="395" mass="43839">MAGVSITAVTLLAIVAPALGQLTLSSFLHSDGAQVVRQCSEAPVGIAKRCYDETSLEICYNGRGFGRVACEEPTTKCDPGNATCYQPKSEFSCPSAYGYYPSLKSCNEYYICTNGMPTLVTCPKGNFVYDPEEIRTLLHEEIQDIQSQKGGKLHVPFSVLLRLVLAEHVSALGRHLQPERLWVITVQLNHNSCTVITLCHRRRRKTLKSCAAASATTPCRRFTCTPPKQGKTVAFPGDPRLFALCDTTSPVTLFECQRPGETYDEADQDCAVRCIREGNQAVDFVDCSMDYMECVSLGQGRFKATNRTCPQNSSFQPWGRFCTPGGCQPPALSRLEEIVAKLDSEKVGRLLERLPNGEKLKQIADKIRKGLRGGEHFTYYVPHEMDMSDEYPQYS</sequence>
<dbReference type="InterPro" id="IPR002557">
    <property type="entry name" value="Chitin-bd_dom"/>
</dbReference>
<protein>
    <recommendedName>
        <fullName evidence="2">Chitin-binding type-2 domain-containing protein</fullName>
    </recommendedName>
</protein>
<dbReference type="SMART" id="SM00494">
    <property type="entry name" value="ChtBD2"/>
    <property type="match status" value="1"/>
</dbReference>
<gene>
    <name evidence="3" type="ORF">AAG570_006151</name>
</gene>
<feature type="chain" id="PRO_5044775565" description="Chitin-binding type-2 domain-containing protein" evidence="1">
    <location>
        <begin position="21"/>
        <end position="395"/>
    </location>
</feature>